<dbReference type="AlphaFoldDB" id="A0A101RNN4"/>
<evidence type="ECO:0000313" key="2">
    <source>
        <dbReference type="EMBL" id="KUN58849.1"/>
    </source>
</evidence>
<evidence type="ECO:0000313" key="3">
    <source>
        <dbReference type="Proteomes" id="UP000053669"/>
    </source>
</evidence>
<feature type="compositionally biased region" description="Polar residues" evidence="1">
    <location>
        <begin position="341"/>
        <end position="354"/>
    </location>
</feature>
<protein>
    <submittedName>
        <fullName evidence="2">Uncharacterized protein</fullName>
    </submittedName>
</protein>
<name>A0A101RNN4_9ACTN</name>
<reference evidence="2 3" key="1">
    <citation type="submission" date="2015-10" db="EMBL/GenBank/DDBJ databases">
        <title>Draft genome sequence of Streptomyces canus DSM 40017, type strain for the species Streptomyces canus.</title>
        <authorList>
            <person name="Ruckert C."/>
            <person name="Winkler A."/>
            <person name="Kalinowski J."/>
            <person name="Kampfer P."/>
            <person name="Glaeser S."/>
        </authorList>
    </citation>
    <scope>NUCLEOTIDE SEQUENCE [LARGE SCALE GENOMIC DNA]</scope>
    <source>
        <strain evidence="2 3">DSM 40017</strain>
    </source>
</reference>
<gene>
    <name evidence="2" type="ORF">AQJ46_41995</name>
</gene>
<dbReference type="STRING" id="58343.AQJ46_41995"/>
<evidence type="ECO:0000256" key="1">
    <source>
        <dbReference type="SAM" id="MobiDB-lite"/>
    </source>
</evidence>
<dbReference type="Proteomes" id="UP000053669">
    <property type="component" value="Unassembled WGS sequence"/>
</dbReference>
<comment type="caution">
    <text evidence="2">The sequence shown here is derived from an EMBL/GenBank/DDBJ whole genome shotgun (WGS) entry which is preliminary data.</text>
</comment>
<sequence length="354" mass="38511">MRSTVPPPLLTIQQGEAARRLLSHVASVRLAGADAQLLAVVIAIRAARAGSGNITGQDLDFLRLGDTPAAVAELASLGWQFAGDLLDGDRETPVAVTVPGLADALPISRTARSRVSGWITRTLASKTVKKASPSARLAALFLAAHSSNDRYGAVPPELPEHCRAALPELLDRGFLAELADGRYLLDEDARRLSGMHPRSHDSTALVRLRWQAWKDGVSPALRRHAENVEHCPLCTPPLEQVASAFMRPAVPMQIPLRVRNAYGAWKDSHPDRGPHALQFAAAFRAQHQHGPSLKQLCEGMGWQIESRELRSFIVQRLITNEWLTNTAPVPWTLRPGKAAQTDRTPATVLSSSTR</sequence>
<accession>A0A101RNN4</accession>
<proteinExistence type="predicted"/>
<dbReference type="EMBL" id="LMWU01000055">
    <property type="protein sequence ID" value="KUN58849.1"/>
    <property type="molecule type" value="Genomic_DNA"/>
</dbReference>
<organism evidence="2 3">
    <name type="scientific">Streptomyces canus</name>
    <dbReference type="NCBI Taxonomy" id="58343"/>
    <lineage>
        <taxon>Bacteria</taxon>
        <taxon>Bacillati</taxon>
        <taxon>Actinomycetota</taxon>
        <taxon>Actinomycetes</taxon>
        <taxon>Kitasatosporales</taxon>
        <taxon>Streptomycetaceae</taxon>
        <taxon>Streptomyces</taxon>
        <taxon>Streptomyces aurantiacus group</taxon>
    </lineage>
</organism>
<feature type="region of interest" description="Disordered" evidence="1">
    <location>
        <begin position="335"/>
        <end position="354"/>
    </location>
</feature>